<dbReference type="Proteomes" id="UP000000771">
    <property type="component" value="Chromosome"/>
</dbReference>
<name>C7M1D4_ACIFD</name>
<dbReference type="PANTHER" id="PTHR39344:SF1">
    <property type="entry name" value="UPF0182 PROTEIN SLL1060"/>
    <property type="match status" value="1"/>
</dbReference>
<dbReference type="HOGENOM" id="CLU_007733_0_0_11"/>
<keyword evidence="7" id="KW-1185">Reference proteome</keyword>
<dbReference type="AlphaFoldDB" id="C7M1D4"/>
<evidence type="ECO:0000313" key="7">
    <source>
        <dbReference type="Proteomes" id="UP000000771"/>
    </source>
</evidence>
<feature type="transmembrane region" description="Helical" evidence="5">
    <location>
        <begin position="20"/>
        <end position="47"/>
    </location>
</feature>
<reference evidence="6 7" key="1">
    <citation type="journal article" date="2009" name="Stand. Genomic Sci.">
        <title>Complete genome sequence of Acidimicrobium ferrooxidans type strain (ICP).</title>
        <authorList>
            <person name="Clum A."/>
            <person name="Nolan M."/>
            <person name="Lang E."/>
            <person name="Glavina Del Rio T."/>
            <person name="Tice H."/>
            <person name="Copeland A."/>
            <person name="Cheng J.F."/>
            <person name="Lucas S."/>
            <person name="Chen F."/>
            <person name="Bruce D."/>
            <person name="Goodwin L."/>
            <person name="Pitluck S."/>
            <person name="Ivanova N."/>
            <person name="Mavrommatis K."/>
            <person name="Mikhailova N."/>
            <person name="Pati A."/>
            <person name="Chen A."/>
            <person name="Palaniappan K."/>
            <person name="Goker M."/>
            <person name="Spring S."/>
            <person name="Land M."/>
            <person name="Hauser L."/>
            <person name="Chang Y.J."/>
            <person name="Jeffries C.C."/>
            <person name="Chain P."/>
            <person name="Bristow J."/>
            <person name="Eisen J.A."/>
            <person name="Markowitz V."/>
            <person name="Hugenholtz P."/>
            <person name="Kyrpides N.C."/>
            <person name="Klenk H.P."/>
            <person name="Lapidus A."/>
        </authorList>
    </citation>
    <scope>NUCLEOTIDE SEQUENCE [LARGE SCALE GENOMIC DNA]</scope>
    <source>
        <strain evidence="7">DSM 10331 / JCM 15462 / NBRC 103882 / ICP</strain>
    </source>
</reference>
<protein>
    <submittedName>
        <fullName evidence="6">Uncharacterized protein</fullName>
    </submittedName>
</protein>
<sequence length="949" mass="102536">MRVPQDMTRERRGPSRAQLILVGVVVIAIVLLLSLKGLAVFFTDYLWFSNYHLGEVWSGVLLAKVELWVVFAAIYLAGALTSMVVAQRQGLRQPADHDDELVQRYRAFANRRRWVLPVVLAVVTTLIVASQAPAEWKNWLLFGHSESFPMRDPEFHVNVGFYVFRLPFIEFLISWFFLAAAFTFVLTAVVGYLTGSIQPQRREQRVAPSMKAHLSVLLAVMALIKAIGYYFQRYQLDFSTRGFVEGASYTDVHAQLPAINLLIFISAVACVLFVINIFRQGWVLPVIGLGLWAFISIVLGAIYPAIIQKFVVDPAQGQKELPYIARNIAATRYAYDIADVPSEPYSATANTSSSVEQANLDSLGAARLWGTSTPQQTFGKLQAIRSYYQFPSLSIENDTINGKPTPVIIGVRELNAANLPAQSWVNQHLQFTHGYGVALAPANEISAAGNPIFLIRDLPPTSSGGAPTLTQPQVYYGQGLSGYVIADSRQAEIDYQLPDGASSETHYAGSGGVRLSSLLVRAAFAMRFGDINILVSSLLTTHSRIMFERDLLQRVEMAMPVLHYGSNPYPVIVDGHIDWVINGYTTTANFPYSEQANTQALSSSAPLANTSFNYVRNSVKVVVNAYTGAMHFYVTDPSDPIIQAYEAAFPHVFQPVSAMPAAIASHLRYPSDLLAVQSAMYGIYHVTNPSTFYSGGNAWSLSAQPQNGSISSGSSFSFGGTSQNLMSPIYEMAKVPGTSSPQLALMEAFVPFSQSGGQQNLTGLLFGEASASDPTQLVALTTPSSGQIDGPALVASRIVSATNVSQEITLLDQHGSNVSLGGLTALPLGQNLLWVRPMYVSSQANPLPEIKEVIGVYGTQVAMEPTFAGVLRDIFGVVPSGVQGSSRTSTTATVPSSAAGLLAKADQLYSEAQAALKSGNLGAYQSDIEQIGQILSELKAASVTGKAAG</sequence>
<accession>C7M1D4</accession>
<evidence type="ECO:0000256" key="4">
    <source>
        <dbReference type="ARBA" id="ARBA00023136"/>
    </source>
</evidence>
<dbReference type="KEGG" id="afo:Afer_1871"/>
<keyword evidence="3 5" id="KW-1133">Transmembrane helix</keyword>
<feature type="transmembrane region" description="Helical" evidence="5">
    <location>
        <begin position="282"/>
        <end position="306"/>
    </location>
</feature>
<dbReference type="PANTHER" id="PTHR39344">
    <property type="entry name" value="UPF0182 PROTEIN SLL1060"/>
    <property type="match status" value="1"/>
</dbReference>
<evidence type="ECO:0000313" key="6">
    <source>
        <dbReference type="EMBL" id="ACU54782.1"/>
    </source>
</evidence>
<feature type="transmembrane region" description="Helical" evidence="5">
    <location>
        <begin position="172"/>
        <end position="193"/>
    </location>
</feature>
<evidence type="ECO:0000256" key="3">
    <source>
        <dbReference type="ARBA" id="ARBA00022989"/>
    </source>
</evidence>
<evidence type="ECO:0000256" key="5">
    <source>
        <dbReference type="SAM" id="Phobius"/>
    </source>
</evidence>
<feature type="transmembrane region" description="Helical" evidence="5">
    <location>
        <begin position="214"/>
        <end position="232"/>
    </location>
</feature>
<evidence type="ECO:0000256" key="2">
    <source>
        <dbReference type="ARBA" id="ARBA00022692"/>
    </source>
</evidence>
<dbReference type="RefSeq" id="WP_015799259.1">
    <property type="nucleotide sequence ID" value="NC_013124.1"/>
</dbReference>
<keyword evidence="2 5" id="KW-0812">Transmembrane</keyword>
<feature type="transmembrane region" description="Helical" evidence="5">
    <location>
        <begin position="67"/>
        <end position="86"/>
    </location>
</feature>
<gene>
    <name evidence="6" type="ordered locus">Afer_1871</name>
</gene>
<evidence type="ECO:0000256" key="1">
    <source>
        <dbReference type="ARBA" id="ARBA00022475"/>
    </source>
</evidence>
<feature type="transmembrane region" description="Helical" evidence="5">
    <location>
        <begin position="114"/>
        <end position="132"/>
    </location>
</feature>
<keyword evidence="1" id="KW-1003">Cell membrane</keyword>
<organism evidence="6 7">
    <name type="scientific">Acidimicrobium ferrooxidans (strain DSM 10331 / JCM 15462 / NBRC 103882 / ICP)</name>
    <dbReference type="NCBI Taxonomy" id="525909"/>
    <lineage>
        <taxon>Bacteria</taxon>
        <taxon>Bacillati</taxon>
        <taxon>Actinomycetota</taxon>
        <taxon>Acidimicrobiia</taxon>
        <taxon>Acidimicrobiales</taxon>
        <taxon>Acidimicrobiaceae</taxon>
        <taxon>Acidimicrobium</taxon>
    </lineage>
</organism>
<dbReference type="EMBL" id="CP001631">
    <property type="protein sequence ID" value="ACU54782.1"/>
    <property type="molecule type" value="Genomic_DNA"/>
</dbReference>
<dbReference type="GO" id="GO:0016020">
    <property type="term" value="C:membrane"/>
    <property type="evidence" value="ECO:0007669"/>
    <property type="project" value="InterPro"/>
</dbReference>
<dbReference type="eggNOG" id="COG1615">
    <property type="taxonomic scope" value="Bacteria"/>
</dbReference>
<dbReference type="Pfam" id="PF03699">
    <property type="entry name" value="UPF0182"/>
    <property type="match status" value="1"/>
</dbReference>
<dbReference type="STRING" id="525909.Afer_1871"/>
<dbReference type="InterPro" id="IPR005372">
    <property type="entry name" value="UPF0182"/>
</dbReference>
<dbReference type="GO" id="GO:0005576">
    <property type="term" value="C:extracellular region"/>
    <property type="evidence" value="ECO:0007669"/>
    <property type="project" value="TreeGrafter"/>
</dbReference>
<dbReference type="OrthoDB" id="9763654at2"/>
<proteinExistence type="predicted"/>
<feature type="transmembrane region" description="Helical" evidence="5">
    <location>
        <begin position="252"/>
        <end position="275"/>
    </location>
</feature>
<keyword evidence="4 5" id="KW-0472">Membrane</keyword>